<keyword evidence="4" id="KW-0520">NAD</keyword>
<feature type="compositionally biased region" description="Polar residues" evidence="6">
    <location>
        <begin position="28"/>
        <end position="41"/>
    </location>
</feature>
<gene>
    <name evidence="10" type="ORF">NCTC11546_00751</name>
</gene>
<evidence type="ECO:0000256" key="6">
    <source>
        <dbReference type="SAM" id="MobiDB-lite"/>
    </source>
</evidence>
<dbReference type="Pfam" id="PF01408">
    <property type="entry name" value="GFO_IDH_MocA"/>
    <property type="match status" value="1"/>
</dbReference>
<dbReference type="Gene3D" id="3.30.360.10">
    <property type="entry name" value="Dihydrodipicolinate Reductase, domain 2"/>
    <property type="match status" value="1"/>
</dbReference>
<keyword evidence="3 10" id="KW-0378">Hydrolase</keyword>
<accession>A0A2X2R913</accession>
<dbReference type="InterPro" id="IPR000683">
    <property type="entry name" value="Gfo/Idh/MocA-like_OxRdtase_N"/>
</dbReference>
<dbReference type="AlphaFoldDB" id="A0A2X2R913"/>
<dbReference type="SUPFAM" id="SSF51735">
    <property type="entry name" value="NAD(P)-binding Rossmann-fold domains"/>
    <property type="match status" value="1"/>
</dbReference>
<dbReference type="GO" id="GO:0000166">
    <property type="term" value="F:nucleotide binding"/>
    <property type="evidence" value="ECO:0007669"/>
    <property type="project" value="InterPro"/>
</dbReference>
<evidence type="ECO:0000313" key="11">
    <source>
        <dbReference type="Proteomes" id="UP000249891"/>
    </source>
</evidence>
<proteinExistence type="inferred from homology"/>
<feature type="domain" description="Gfo/Idh/MocA-like oxidoreductase N-terminal" evidence="8">
    <location>
        <begin position="64"/>
        <end position="189"/>
    </location>
</feature>
<dbReference type="RefSeq" id="WP_128091004.1">
    <property type="nucleotide sequence ID" value="NZ_UARG01000017.1"/>
</dbReference>
<reference evidence="10 11" key="1">
    <citation type="submission" date="2018-06" db="EMBL/GenBank/DDBJ databases">
        <authorList>
            <consortium name="Pathogen Informatics"/>
            <person name="Doyle S."/>
        </authorList>
    </citation>
    <scope>NUCLEOTIDE SEQUENCE [LARGE SCALE GENOMIC DNA]</scope>
    <source>
        <strain evidence="10 11">NCTC11546</strain>
    </source>
</reference>
<dbReference type="InterPro" id="IPR050463">
    <property type="entry name" value="Gfo/Idh/MocA_oxidrdct_glycsds"/>
</dbReference>
<evidence type="ECO:0000259" key="8">
    <source>
        <dbReference type="Pfam" id="PF01408"/>
    </source>
</evidence>
<dbReference type="EC" id="3.2.1.-" evidence="10"/>
<dbReference type="PANTHER" id="PTHR43818:SF1">
    <property type="entry name" value="GLYCOSYL HYDROLASE FAMILY 109 PROTEIN"/>
    <property type="match status" value="1"/>
</dbReference>
<dbReference type="SUPFAM" id="SSF55347">
    <property type="entry name" value="Glyceraldehyde-3-phosphate dehydrogenase-like, C-terminal domain"/>
    <property type="match status" value="1"/>
</dbReference>
<dbReference type="PANTHER" id="PTHR43818">
    <property type="entry name" value="BCDNA.GH03377"/>
    <property type="match status" value="1"/>
</dbReference>
<name>A0A2X2R913_CAPOC</name>
<feature type="region of interest" description="Disordered" evidence="6">
    <location>
        <begin position="28"/>
        <end position="49"/>
    </location>
</feature>
<protein>
    <submittedName>
        <fullName evidence="10">Glycosyl hydrolase family 109 protein 1</fullName>
        <ecNumber evidence="10">3.2.1.-</ecNumber>
    </submittedName>
</protein>
<sequence>MIKKIYQVAIGIAVCLGFVACNCNQATSNENKSRSSYQIKVTTPPRPAGQTDVLNLTTPKMDTVRIGIIGLGMRGHSAVERYMHVPRAKVTAICDIRPEMVEKAQQVIEKAGHKRVAQYTGDENAWKALCERKDVDLVYIVTDWKHHVPMALYAMEHGKHVAIEVPAALDMEQIWALINMSEKKRLHCMMLENCVYDYFEITTLNMAQQGLLGEVIHGEGSYIHNLDDFWTEYWNNWRLDYNAKNRGDIYPTHGIGPVCQALNIHRGDKMNYLVSFDTHAFRGKEVYKRVMGKEEPNFQNGDLTVTMIKTEKGKTIQIQHDVVTPRPYSRMYQLTGTNGFANKYPIEGFLIQPESIAKDEVPNHENLSAHSFMPEEAKKAMMEKYKPRILRELETKAKEVGGHGGMDFIMDYRLIYCLRNGLPLDMDVYDLAEWCCLAPLSKLSLENGSAPVEIPDFTRGAWNKQKGYKHAFAN</sequence>
<evidence type="ECO:0000259" key="9">
    <source>
        <dbReference type="Pfam" id="PF21252"/>
    </source>
</evidence>
<comment type="similarity">
    <text evidence="2">Belongs to the Gfo/Idh/MocA family. Glycosyl hydrolase 109 subfamily.</text>
</comment>
<dbReference type="PROSITE" id="PS51257">
    <property type="entry name" value="PROKAR_LIPOPROTEIN"/>
    <property type="match status" value="1"/>
</dbReference>
<evidence type="ECO:0000256" key="3">
    <source>
        <dbReference type="ARBA" id="ARBA00022801"/>
    </source>
</evidence>
<dbReference type="Pfam" id="PF21252">
    <property type="entry name" value="Glyco_hydro_109_C"/>
    <property type="match status" value="1"/>
</dbReference>
<dbReference type="Proteomes" id="UP000249891">
    <property type="component" value="Unassembled WGS sequence"/>
</dbReference>
<evidence type="ECO:0000256" key="1">
    <source>
        <dbReference type="ARBA" id="ARBA00001911"/>
    </source>
</evidence>
<feature type="chain" id="PRO_5016136923" evidence="7">
    <location>
        <begin position="27"/>
        <end position="474"/>
    </location>
</feature>
<keyword evidence="7" id="KW-0732">Signal</keyword>
<dbReference type="GO" id="GO:0016798">
    <property type="term" value="F:hydrolase activity, acting on glycosyl bonds"/>
    <property type="evidence" value="ECO:0007669"/>
    <property type="project" value="UniProtKB-KW"/>
</dbReference>
<evidence type="ECO:0000256" key="2">
    <source>
        <dbReference type="ARBA" id="ARBA00009329"/>
    </source>
</evidence>
<comment type="cofactor">
    <cofactor evidence="1">
        <name>NAD(+)</name>
        <dbReference type="ChEBI" id="CHEBI:57540"/>
    </cofactor>
</comment>
<dbReference type="Gene3D" id="3.40.50.720">
    <property type="entry name" value="NAD(P)-binding Rossmann-like Domain"/>
    <property type="match status" value="1"/>
</dbReference>
<organism evidence="10 11">
    <name type="scientific">Capnocytophaga ochracea</name>
    <dbReference type="NCBI Taxonomy" id="1018"/>
    <lineage>
        <taxon>Bacteria</taxon>
        <taxon>Pseudomonadati</taxon>
        <taxon>Bacteroidota</taxon>
        <taxon>Flavobacteriia</taxon>
        <taxon>Flavobacteriales</taxon>
        <taxon>Flavobacteriaceae</taxon>
        <taxon>Capnocytophaga</taxon>
    </lineage>
</organism>
<feature type="signal peptide" evidence="7">
    <location>
        <begin position="1"/>
        <end position="26"/>
    </location>
</feature>
<evidence type="ECO:0000313" key="10">
    <source>
        <dbReference type="EMBL" id="SQA77538.1"/>
    </source>
</evidence>
<feature type="domain" description="Glycosyl hydrolase 109 C-terminal" evidence="9">
    <location>
        <begin position="202"/>
        <end position="347"/>
    </location>
</feature>
<dbReference type="InterPro" id="IPR049303">
    <property type="entry name" value="Glyco_hydro_109_C"/>
</dbReference>
<dbReference type="EMBL" id="UARG01000017">
    <property type="protein sequence ID" value="SQA77538.1"/>
    <property type="molecule type" value="Genomic_DNA"/>
</dbReference>
<evidence type="ECO:0000256" key="7">
    <source>
        <dbReference type="SAM" id="SignalP"/>
    </source>
</evidence>
<keyword evidence="5 10" id="KW-0326">Glycosidase</keyword>
<evidence type="ECO:0000256" key="4">
    <source>
        <dbReference type="ARBA" id="ARBA00023027"/>
    </source>
</evidence>
<dbReference type="InterPro" id="IPR036291">
    <property type="entry name" value="NAD(P)-bd_dom_sf"/>
</dbReference>
<evidence type="ECO:0000256" key="5">
    <source>
        <dbReference type="ARBA" id="ARBA00023295"/>
    </source>
</evidence>